<evidence type="ECO:0000256" key="11">
    <source>
        <dbReference type="ARBA" id="ARBA00023143"/>
    </source>
</evidence>
<keyword evidence="16" id="KW-1185">Reference proteome</keyword>
<evidence type="ECO:0000256" key="2">
    <source>
        <dbReference type="ARBA" id="ARBA00006257"/>
    </source>
</evidence>
<sequence>MREHRLGGRRFNPWVVVFFLSICCALTVPALAQEVPAAVAADEAAPALPIDGIPGLPAFTVTTNPDGSQDYTVTLQILVIMTVLSLLPALLMMMTSFTRIIIVFAILRQALGLQQSPSNQILIGLTLFLTFFIMAPVFEKVNSGALQPYINQDIGAREALARTAEPFHAFMLLQTRETDLALFMRIGDINGVATPQDVPMTVLVPAFVTSELKTAFQIGFILFIPFLVIDIVVASVLMAMGMMMLSPLIISLPFKIMLFVLVDGWGMVIGSLAASFAV</sequence>
<evidence type="ECO:0000256" key="5">
    <source>
        <dbReference type="ARBA" id="ARBA00022475"/>
    </source>
</evidence>
<comment type="subcellular location">
    <subcellularLocation>
        <location evidence="13">Cell membrane</location>
        <topology evidence="13">Multi-pass membrane protein</topology>
    </subcellularLocation>
    <subcellularLocation>
        <location evidence="13">Bacterial flagellum basal body</location>
    </subcellularLocation>
</comment>
<comment type="caution">
    <text evidence="13">Lacks conserved residue(s) required for the propagation of feature annotation.</text>
</comment>
<dbReference type="InterPro" id="IPR005837">
    <property type="entry name" value="FliP"/>
</dbReference>
<comment type="function">
    <text evidence="1 13">Plays a role in the flagellum-specific transport system.</text>
</comment>
<reference evidence="15 16" key="1">
    <citation type="submission" date="2019-06" db="EMBL/GenBank/DDBJ databases">
        <title>Whole genome sequence for Cellvibrionaceae sp. R142.</title>
        <authorList>
            <person name="Wang G."/>
        </authorList>
    </citation>
    <scope>NUCLEOTIDE SEQUENCE [LARGE SCALE GENOMIC DNA]</scope>
    <source>
        <strain evidence="15 16">R142</strain>
    </source>
</reference>
<dbReference type="OrthoDB" id="9805111at2"/>
<evidence type="ECO:0000256" key="9">
    <source>
        <dbReference type="ARBA" id="ARBA00022989"/>
    </source>
</evidence>
<evidence type="ECO:0000256" key="6">
    <source>
        <dbReference type="ARBA" id="ARBA00022692"/>
    </source>
</evidence>
<dbReference type="GO" id="GO:0005886">
    <property type="term" value="C:plasma membrane"/>
    <property type="evidence" value="ECO:0007669"/>
    <property type="project" value="UniProtKB-SubCell"/>
</dbReference>
<keyword evidence="15" id="KW-0969">Cilium</keyword>
<evidence type="ECO:0000256" key="12">
    <source>
        <dbReference type="ARBA" id="ARBA00023225"/>
    </source>
</evidence>
<evidence type="ECO:0000256" key="1">
    <source>
        <dbReference type="ARBA" id="ARBA00003663"/>
    </source>
</evidence>
<dbReference type="Pfam" id="PF00813">
    <property type="entry name" value="FliP"/>
    <property type="match status" value="1"/>
</dbReference>
<dbReference type="PANTHER" id="PTHR30587">
    <property type="entry name" value="FLAGELLAR BIOSYNTHETIC PROTEIN FLIP"/>
    <property type="match status" value="1"/>
</dbReference>
<dbReference type="EMBL" id="VHSG01000006">
    <property type="protein sequence ID" value="TQV84320.1"/>
    <property type="molecule type" value="Genomic_DNA"/>
</dbReference>
<dbReference type="AlphaFoldDB" id="A0A545U4C0"/>
<dbReference type="PRINTS" id="PR00951">
    <property type="entry name" value="FLGBIOSNFLIP"/>
</dbReference>
<keyword evidence="9 13" id="KW-1133">Transmembrane helix</keyword>
<feature type="chain" id="PRO_5021754589" description="Flagellar biosynthetic protein FliP" evidence="14">
    <location>
        <begin position="33"/>
        <end position="278"/>
    </location>
</feature>
<keyword evidence="7 13" id="KW-1005">Bacterial flagellum biogenesis</keyword>
<keyword evidence="15" id="KW-0966">Cell projection</keyword>
<feature type="transmembrane region" description="Helical" evidence="13">
    <location>
        <begin position="218"/>
        <end position="244"/>
    </location>
</feature>
<keyword evidence="14" id="KW-0732">Signal</keyword>
<dbReference type="Proteomes" id="UP000319732">
    <property type="component" value="Unassembled WGS sequence"/>
</dbReference>
<comment type="similarity">
    <text evidence="2 13">Belongs to the FliP/MopC/SpaP family.</text>
</comment>
<keyword evidence="15" id="KW-0282">Flagellum</keyword>
<keyword evidence="12 13" id="KW-1006">Bacterial flagellum protein export</keyword>
<evidence type="ECO:0000313" key="16">
    <source>
        <dbReference type="Proteomes" id="UP000319732"/>
    </source>
</evidence>
<keyword evidence="6 13" id="KW-0812">Transmembrane</keyword>
<dbReference type="InterPro" id="IPR005838">
    <property type="entry name" value="T3SS_IM_P"/>
</dbReference>
<gene>
    <name evidence="13 15" type="primary">fliP</name>
    <name evidence="15" type="ORF">FKG94_05860</name>
</gene>
<keyword evidence="5 13" id="KW-1003">Cell membrane</keyword>
<evidence type="ECO:0000256" key="4">
    <source>
        <dbReference type="ARBA" id="ARBA00022448"/>
    </source>
</evidence>
<name>A0A545U4C0_9GAMM</name>
<organism evidence="15 16">
    <name type="scientific">Exilibacterium tricleocarpae</name>
    <dbReference type="NCBI Taxonomy" id="2591008"/>
    <lineage>
        <taxon>Bacteria</taxon>
        <taxon>Pseudomonadati</taxon>
        <taxon>Pseudomonadota</taxon>
        <taxon>Gammaproteobacteria</taxon>
        <taxon>Cellvibrionales</taxon>
        <taxon>Cellvibrionaceae</taxon>
        <taxon>Exilibacterium</taxon>
    </lineage>
</organism>
<dbReference type="GO" id="GO:0009306">
    <property type="term" value="P:protein secretion"/>
    <property type="evidence" value="ECO:0007669"/>
    <property type="project" value="UniProtKB-UniRule"/>
</dbReference>
<dbReference type="PROSITE" id="PS01060">
    <property type="entry name" value="FLIP_1"/>
    <property type="match status" value="1"/>
</dbReference>
<dbReference type="PRINTS" id="PR01302">
    <property type="entry name" value="TYPE3IMPPROT"/>
</dbReference>
<evidence type="ECO:0000256" key="7">
    <source>
        <dbReference type="ARBA" id="ARBA00022795"/>
    </source>
</evidence>
<dbReference type="NCBIfam" id="NF009438">
    <property type="entry name" value="PRK12797.1"/>
    <property type="match status" value="1"/>
</dbReference>
<keyword evidence="11" id="KW-0975">Bacterial flagellum</keyword>
<dbReference type="GO" id="GO:0009425">
    <property type="term" value="C:bacterial-type flagellum basal body"/>
    <property type="evidence" value="ECO:0007669"/>
    <property type="project" value="UniProtKB-SubCell"/>
</dbReference>
<evidence type="ECO:0000256" key="8">
    <source>
        <dbReference type="ARBA" id="ARBA00022927"/>
    </source>
</evidence>
<evidence type="ECO:0000256" key="10">
    <source>
        <dbReference type="ARBA" id="ARBA00023136"/>
    </source>
</evidence>
<dbReference type="PANTHER" id="PTHR30587:SF0">
    <property type="entry name" value="FLAGELLAR BIOSYNTHETIC PROTEIN FLIP"/>
    <property type="match status" value="1"/>
</dbReference>
<dbReference type="PROSITE" id="PS01061">
    <property type="entry name" value="FLIP_2"/>
    <property type="match status" value="1"/>
</dbReference>
<feature type="transmembrane region" description="Helical" evidence="13">
    <location>
        <begin position="77"/>
        <end position="107"/>
    </location>
</feature>
<accession>A0A545U4C0</accession>
<protein>
    <recommendedName>
        <fullName evidence="3 13">Flagellar biosynthetic protein FliP</fullName>
    </recommendedName>
</protein>
<comment type="caution">
    <text evidence="15">The sequence shown here is derived from an EMBL/GenBank/DDBJ whole genome shotgun (WGS) entry which is preliminary data.</text>
</comment>
<feature type="transmembrane region" description="Helical" evidence="13">
    <location>
        <begin position="119"/>
        <end position="138"/>
    </location>
</feature>
<keyword evidence="4 13" id="KW-0813">Transport</keyword>
<dbReference type="NCBIfam" id="TIGR01103">
    <property type="entry name" value="fliP"/>
    <property type="match status" value="1"/>
</dbReference>
<keyword evidence="8 13" id="KW-0653">Protein transport</keyword>
<proteinExistence type="inferred from homology"/>
<evidence type="ECO:0000256" key="13">
    <source>
        <dbReference type="RuleBase" id="RU362069"/>
    </source>
</evidence>
<evidence type="ECO:0000256" key="14">
    <source>
        <dbReference type="SAM" id="SignalP"/>
    </source>
</evidence>
<dbReference type="GO" id="GO:0044781">
    <property type="term" value="P:bacterial-type flagellum organization"/>
    <property type="evidence" value="ECO:0007669"/>
    <property type="project" value="UniProtKB-UniRule"/>
</dbReference>
<feature type="signal peptide" evidence="14">
    <location>
        <begin position="1"/>
        <end position="32"/>
    </location>
</feature>
<keyword evidence="10 13" id="KW-0472">Membrane</keyword>
<evidence type="ECO:0000256" key="3">
    <source>
        <dbReference type="ARBA" id="ARBA00021714"/>
    </source>
</evidence>
<evidence type="ECO:0000313" key="15">
    <source>
        <dbReference type="EMBL" id="TQV84320.1"/>
    </source>
</evidence>